<sequence length="170" mass="19975">MVSRYSRYSGIHQILVPGYSLHPFKVSWTTVMRRKDGSVDFYRFWDDYKNGFGNLNGEFFIGLDKLHFITKAVDQELLITMEDLNGRHRFAKYDRFAIDGEMQSYKQITLGTYSGGAGESMRIHAGKKFTTRDRDYDTHDDNCAEMFTGAWWYDACHDRYYIPTDLINKQ</sequence>
<dbReference type="GO" id="GO:0005615">
    <property type="term" value="C:extracellular space"/>
    <property type="evidence" value="ECO:0007669"/>
    <property type="project" value="TreeGrafter"/>
</dbReference>
<dbReference type="InterPro" id="IPR036056">
    <property type="entry name" value="Fibrinogen-like_C"/>
</dbReference>
<proteinExistence type="predicted"/>
<dbReference type="InterPro" id="IPR002181">
    <property type="entry name" value="Fibrinogen_a/b/g_C_dom"/>
</dbReference>
<accession>B4K134</accession>
<evidence type="ECO:0000313" key="3">
    <source>
        <dbReference type="Proteomes" id="UP000001070"/>
    </source>
</evidence>
<dbReference type="InterPro" id="IPR050373">
    <property type="entry name" value="Fibrinogen_C-term_domain"/>
</dbReference>
<feature type="domain" description="Fibrinogen C-terminal" evidence="1">
    <location>
        <begin position="1"/>
        <end position="170"/>
    </location>
</feature>
<dbReference type="InterPro" id="IPR014716">
    <property type="entry name" value="Fibrinogen_a/b/g_C_1"/>
</dbReference>
<dbReference type="PANTHER" id="PTHR19143">
    <property type="entry name" value="FIBRINOGEN/TENASCIN/ANGIOPOEITIN"/>
    <property type="match status" value="1"/>
</dbReference>
<dbReference type="AlphaFoldDB" id="B4K134"/>
<evidence type="ECO:0000313" key="2">
    <source>
        <dbReference type="EMBL" id="EDW05207.1"/>
    </source>
</evidence>
<organism evidence="3">
    <name type="scientific">Drosophila grimshawi</name>
    <name type="common">Hawaiian fruit fly</name>
    <name type="synonym">Idiomyia grimshawi</name>
    <dbReference type="NCBI Taxonomy" id="7222"/>
    <lineage>
        <taxon>Eukaryota</taxon>
        <taxon>Metazoa</taxon>
        <taxon>Ecdysozoa</taxon>
        <taxon>Arthropoda</taxon>
        <taxon>Hexapoda</taxon>
        <taxon>Insecta</taxon>
        <taxon>Pterygota</taxon>
        <taxon>Neoptera</taxon>
        <taxon>Endopterygota</taxon>
        <taxon>Diptera</taxon>
        <taxon>Brachycera</taxon>
        <taxon>Muscomorpha</taxon>
        <taxon>Ephydroidea</taxon>
        <taxon>Drosophilidae</taxon>
        <taxon>Drosophila</taxon>
        <taxon>Hawaiian Drosophila</taxon>
    </lineage>
</organism>
<dbReference type="PhylomeDB" id="B4K134"/>
<dbReference type="SUPFAM" id="SSF56496">
    <property type="entry name" value="Fibrinogen C-terminal domain-like"/>
    <property type="match status" value="1"/>
</dbReference>
<dbReference type="OMA" id="HAENCAE"/>
<gene>
    <name evidence="2" type="primary">Dgri\GH13921</name>
    <name evidence="2" type="ORF">Dgri_GH13921</name>
</gene>
<dbReference type="Gene3D" id="3.90.215.10">
    <property type="entry name" value="Gamma Fibrinogen, chain A, domain 1"/>
    <property type="match status" value="1"/>
</dbReference>
<keyword evidence="3" id="KW-1185">Reference proteome</keyword>
<reference evidence="2 3" key="1">
    <citation type="journal article" date="2007" name="Nature">
        <title>Evolution of genes and genomes on the Drosophila phylogeny.</title>
        <authorList>
            <consortium name="Drosophila 12 Genomes Consortium"/>
            <person name="Clark A.G."/>
            <person name="Eisen M.B."/>
            <person name="Smith D.R."/>
            <person name="Bergman C.M."/>
            <person name="Oliver B."/>
            <person name="Markow T.A."/>
            <person name="Kaufman T.C."/>
            <person name="Kellis M."/>
            <person name="Gelbart W."/>
            <person name="Iyer V.N."/>
            <person name="Pollard D.A."/>
            <person name="Sackton T.B."/>
            <person name="Larracuente A.M."/>
            <person name="Singh N.D."/>
            <person name="Abad J.P."/>
            <person name="Abt D.N."/>
            <person name="Adryan B."/>
            <person name="Aguade M."/>
            <person name="Akashi H."/>
            <person name="Anderson W.W."/>
            <person name="Aquadro C.F."/>
            <person name="Ardell D.H."/>
            <person name="Arguello R."/>
            <person name="Artieri C.G."/>
            <person name="Barbash D.A."/>
            <person name="Barker D."/>
            <person name="Barsanti P."/>
            <person name="Batterham P."/>
            <person name="Batzoglou S."/>
            <person name="Begun D."/>
            <person name="Bhutkar A."/>
            <person name="Blanco E."/>
            <person name="Bosak S.A."/>
            <person name="Bradley R.K."/>
            <person name="Brand A.D."/>
            <person name="Brent M.R."/>
            <person name="Brooks A.N."/>
            <person name="Brown R.H."/>
            <person name="Butlin R.K."/>
            <person name="Caggese C."/>
            <person name="Calvi B.R."/>
            <person name="Bernardo de Carvalho A."/>
            <person name="Caspi A."/>
            <person name="Castrezana S."/>
            <person name="Celniker S.E."/>
            <person name="Chang J.L."/>
            <person name="Chapple C."/>
            <person name="Chatterji S."/>
            <person name="Chinwalla A."/>
            <person name="Civetta A."/>
            <person name="Clifton S.W."/>
            <person name="Comeron J.M."/>
            <person name="Costello J.C."/>
            <person name="Coyne J.A."/>
            <person name="Daub J."/>
            <person name="David R.G."/>
            <person name="Delcher A.L."/>
            <person name="Delehaunty K."/>
            <person name="Do C.B."/>
            <person name="Ebling H."/>
            <person name="Edwards K."/>
            <person name="Eickbush T."/>
            <person name="Evans J.D."/>
            <person name="Filipski A."/>
            <person name="Findeiss S."/>
            <person name="Freyhult E."/>
            <person name="Fulton L."/>
            <person name="Fulton R."/>
            <person name="Garcia A.C."/>
            <person name="Gardiner A."/>
            <person name="Garfield D.A."/>
            <person name="Garvin B.E."/>
            <person name="Gibson G."/>
            <person name="Gilbert D."/>
            <person name="Gnerre S."/>
            <person name="Godfrey J."/>
            <person name="Good R."/>
            <person name="Gotea V."/>
            <person name="Gravely B."/>
            <person name="Greenberg A.J."/>
            <person name="Griffiths-Jones S."/>
            <person name="Gross S."/>
            <person name="Guigo R."/>
            <person name="Gustafson E.A."/>
            <person name="Haerty W."/>
            <person name="Hahn M.W."/>
            <person name="Halligan D.L."/>
            <person name="Halpern A.L."/>
            <person name="Halter G.M."/>
            <person name="Han M.V."/>
            <person name="Heger A."/>
            <person name="Hillier L."/>
            <person name="Hinrichs A.S."/>
            <person name="Holmes I."/>
            <person name="Hoskins R.A."/>
            <person name="Hubisz M.J."/>
            <person name="Hultmark D."/>
            <person name="Huntley M.A."/>
            <person name="Jaffe D.B."/>
            <person name="Jagadeeshan S."/>
            <person name="Jeck W.R."/>
            <person name="Johnson J."/>
            <person name="Jones C.D."/>
            <person name="Jordan W.C."/>
            <person name="Karpen G.H."/>
            <person name="Kataoka E."/>
            <person name="Keightley P.D."/>
            <person name="Kheradpour P."/>
            <person name="Kirkness E.F."/>
            <person name="Koerich L.B."/>
            <person name="Kristiansen K."/>
            <person name="Kudrna D."/>
            <person name="Kulathinal R.J."/>
            <person name="Kumar S."/>
            <person name="Kwok R."/>
            <person name="Lander E."/>
            <person name="Langley C.H."/>
            <person name="Lapoint R."/>
            <person name="Lazzaro B.P."/>
            <person name="Lee S.J."/>
            <person name="Levesque L."/>
            <person name="Li R."/>
            <person name="Lin C.F."/>
            <person name="Lin M.F."/>
            <person name="Lindblad-Toh K."/>
            <person name="Llopart A."/>
            <person name="Long M."/>
            <person name="Low L."/>
            <person name="Lozovsky E."/>
            <person name="Lu J."/>
            <person name="Luo M."/>
            <person name="Machado C.A."/>
            <person name="Makalowski W."/>
            <person name="Marzo M."/>
            <person name="Matsuda M."/>
            <person name="Matzkin L."/>
            <person name="McAllister B."/>
            <person name="McBride C.S."/>
            <person name="McKernan B."/>
            <person name="McKernan K."/>
            <person name="Mendez-Lago M."/>
            <person name="Minx P."/>
            <person name="Mollenhauer M.U."/>
            <person name="Montooth K."/>
            <person name="Mount S.M."/>
            <person name="Mu X."/>
            <person name="Myers E."/>
            <person name="Negre B."/>
            <person name="Newfeld S."/>
            <person name="Nielsen R."/>
            <person name="Noor M.A."/>
            <person name="O'Grady P."/>
            <person name="Pachter L."/>
            <person name="Papaceit M."/>
            <person name="Parisi M.J."/>
            <person name="Parisi M."/>
            <person name="Parts L."/>
            <person name="Pedersen J.S."/>
            <person name="Pesole G."/>
            <person name="Phillippy A.M."/>
            <person name="Ponting C.P."/>
            <person name="Pop M."/>
            <person name="Porcelli D."/>
            <person name="Powell J.R."/>
            <person name="Prohaska S."/>
            <person name="Pruitt K."/>
            <person name="Puig M."/>
            <person name="Quesneville H."/>
            <person name="Ram K.R."/>
            <person name="Rand D."/>
            <person name="Rasmussen M.D."/>
            <person name="Reed L.K."/>
            <person name="Reenan R."/>
            <person name="Reily A."/>
            <person name="Remington K.A."/>
            <person name="Rieger T.T."/>
            <person name="Ritchie M.G."/>
            <person name="Robin C."/>
            <person name="Rogers Y.H."/>
            <person name="Rohde C."/>
            <person name="Rozas J."/>
            <person name="Rubenfield M.J."/>
            <person name="Ruiz A."/>
            <person name="Russo S."/>
            <person name="Salzberg S.L."/>
            <person name="Sanchez-Gracia A."/>
            <person name="Saranga D.J."/>
            <person name="Sato H."/>
            <person name="Schaeffer S.W."/>
            <person name="Schatz M.C."/>
            <person name="Schlenke T."/>
            <person name="Schwartz R."/>
            <person name="Segarra C."/>
            <person name="Singh R.S."/>
            <person name="Sirot L."/>
            <person name="Sirota M."/>
            <person name="Sisneros N.B."/>
            <person name="Smith C.D."/>
            <person name="Smith T.F."/>
            <person name="Spieth J."/>
            <person name="Stage D.E."/>
            <person name="Stark A."/>
            <person name="Stephan W."/>
            <person name="Strausberg R.L."/>
            <person name="Strempel S."/>
            <person name="Sturgill D."/>
            <person name="Sutton G."/>
            <person name="Sutton G.G."/>
            <person name="Tao W."/>
            <person name="Teichmann S."/>
            <person name="Tobari Y.N."/>
            <person name="Tomimura Y."/>
            <person name="Tsolas J.M."/>
            <person name="Valente V.L."/>
            <person name="Venter E."/>
            <person name="Venter J.C."/>
            <person name="Vicario S."/>
            <person name="Vieira F.G."/>
            <person name="Vilella A.J."/>
            <person name="Villasante A."/>
            <person name="Walenz B."/>
            <person name="Wang J."/>
            <person name="Wasserman M."/>
            <person name="Watts T."/>
            <person name="Wilson D."/>
            <person name="Wilson R.K."/>
            <person name="Wing R.A."/>
            <person name="Wolfner M.F."/>
            <person name="Wong A."/>
            <person name="Wong G.K."/>
            <person name="Wu C.I."/>
            <person name="Wu G."/>
            <person name="Yamamoto D."/>
            <person name="Yang H.P."/>
            <person name="Yang S.P."/>
            <person name="Yorke J.A."/>
            <person name="Yoshida K."/>
            <person name="Zdobnov E."/>
            <person name="Zhang P."/>
            <person name="Zhang Y."/>
            <person name="Zimin A.V."/>
            <person name="Baldwin J."/>
            <person name="Abdouelleil A."/>
            <person name="Abdulkadir J."/>
            <person name="Abebe A."/>
            <person name="Abera B."/>
            <person name="Abreu J."/>
            <person name="Acer S.C."/>
            <person name="Aftuck L."/>
            <person name="Alexander A."/>
            <person name="An P."/>
            <person name="Anderson E."/>
            <person name="Anderson S."/>
            <person name="Arachi H."/>
            <person name="Azer M."/>
            <person name="Bachantsang P."/>
            <person name="Barry A."/>
            <person name="Bayul T."/>
            <person name="Berlin A."/>
            <person name="Bessette D."/>
            <person name="Bloom T."/>
            <person name="Blye J."/>
            <person name="Boguslavskiy L."/>
            <person name="Bonnet C."/>
            <person name="Boukhgalter B."/>
            <person name="Bourzgui I."/>
            <person name="Brown A."/>
            <person name="Cahill P."/>
            <person name="Channer S."/>
            <person name="Cheshatsang Y."/>
            <person name="Chuda L."/>
            <person name="Citroen M."/>
            <person name="Collymore A."/>
            <person name="Cooke P."/>
            <person name="Costello M."/>
            <person name="D'Aco K."/>
            <person name="Daza R."/>
            <person name="De Haan G."/>
            <person name="DeGray S."/>
            <person name="DeMaso C."/>
            <person name="Dhargay N."/>
            <person name="Dooley K."/>
            <person name="Dooley E."/>
            <person name="Doricent M."/>
            <person name="Dorje P."/>
            <person name="Dorjee K."/>
            <person name="Dupes A."/>
            <person name="Elong R."/>
            <person name="Falk J."/>
            <person name="Farina A."/>
            <person name="Faro S."/>
            <person name="Ferguson D."/>
            <person name="Fisher S."/>
            <person name="Foley C.D."/>
            <person name="Franke A."/>
            <person name="Friedrich D."/>
            <person name="Gadbois L."/>
            <person name="Gearin G."/>
            <person name="Gearin C.R."/>
            <person name="Giannoukos G."/>
            <person name="Goode T."/>
            <person name="Graham J."/>
            <person name="Grandbois E."/>
            <person name="Grewal S."/>
            <person name="Gyaltsen K."/>
            <person name="Hafez N."/>
            <person name="Hagos B."/>
            <person name="Hall J."/>
            <person name="Henson C."/>
            <person name="Hollinger A."/>
            <person name="Honan T."/>
            <person name="Huard M.D."/>
            <person name="Hughes L."/>
            <person name="Hurhula B."/>
            <person name="Husby M.E."/>
            <person name="Kamat A."/>
            <person name="Kanga B."/>
            <person name="Kashin S."/>
            <person name="Khazanovich D."/>
            <person name="Kisner P."/>
            <person name="Lance K."/>
            <person name="Lara M."/>
            <person name="Lee W."/>
            <person name="Lennon N."/>
            <person name="Letendre F."/>
            <person name="LeVine R."/>
            <person name="Lipovsky A."/>
            <person name="Liu X."/>
            <person name="Liu J."/>
            <person name="Liu S."/>
            <person name="Lokyitsang T."/>
            <person name="Lokyitsang Y."/>
            <person name="Lubonja R."/>
            <person name="Lui A."/>
            <person name="MacDonald P."/>
            <person name="Magnisalis V."/>
            <person name="Maru K."/>
            <person name="Matthews C."/>
            <person name="McCusker W."/>
            <person name="McDonough S."/>
            <person name="Mehta T."/>
            <person name="Meldrim J."/>
            <person name="Meneus L."/>
            <person name="Mihai O."/>
            <person name="Mihalev A."/>
            <person name="Mihova T."/>
            <person name="Mittelman R."/>
            <person name="Mlenga V."/>
            <person name="Montmayeur A."/>
            <person name="Mulrain L."/>
            <person name="Navidi A."/>
            <person name="Naylor J."/>
            <person name="Negash T."/>
            <person name="Nguyen T."/>
            <person name="Nguyen N."/>
            <person name="Nicol R."/>
            <person name="Norbu C."/>
            <person name="Norbu N."/>
            <person name="Novod N."/>
            <person name="O'Neill B."/>
            <person name="Osman S."/>
            <person name="Markiewicz E."/>
            <person name="Oyono O.L."/>
            <person name="Patti C."/>
            <person name="Phunkhang P."/>
            <person name="Pierre F."/>
            <person name="Priest M."/>
            <person name="Raghuraman S."/>
            <person name="Rege F."/>
            <person name="Reyes R."/>
            <person name="Rise C."/>
            <person name="Rogov P."/>
            <person name="Ross K."/>
            <person name="Ryan E."/>
            <person name="Settipalli S."/>
            <person name="Shea T."/>
            <person name="Sherpa N."/>
            <person name="Shi L."/>
            <person name="Shih D."/>
            <person name="Sparrow T."/>
            <person name="Spaulding J."/>
            <person name="Stalker J."/>
            <person name="Stange-Thomann N."/>
            <person name="Stavropoulos S."/>
            <person name="Stone C."/>
            <person name="Strader C."/>
            <person name="Tesfaye S."/>
            <person name="Thomson T."/>
            <person name="Thoulutsang Y."/>
            <person name="Thoulutsang D."/>
            <person name="Topham K."/>
            <person name="Topping I."/>
            <person name="Tsamla T."/>
            <person name="Vassiliev H."/>
            <person name="Vo A."/>
            <person name="Wangchuk T."/>
            <person name="Wangdi T."/>
            <person name="Weiand M."/>
            <person name="Wilkinson J."/>
            <person name="Wilson A."/>
            <person name="Yadav S."/>
            <person name="Young G."/>
            <person name="Yu Q."/>
            <person name="Zembek L."/>
            <person name="Zhong D."/>
            <person name="Zimmer A."/>
            <person name="Zwirko Z."/>
            <person name="Jaffe D.B."/>
            <person name="Alvarez P."/>
            <person name="Brockman W."/>
            <person name="Butler J."/>
            <person name="Chin C."/>
            <person name="Gnerre S."/>
            <person name="Grabherr M."/>
            <person name="Kleber M."/>
            <person name="Mauceli E."/>
            <person name="MacCallum I."/>
        </authorList>
    </citation>
    <scope>NUCLEOTIDE SEQUENCE [LARGE SCALE GENOMIC DNA]</scope>
    <source>
        <strain evidence="3">Tucson 15287-2541.00</strain>
    </source>
</reference>
<protein>
    <submittedName>
        <fullName evidence="2">GH13921</fullName>
    </submittedName>
</protein>
<dbReference type="CDD" id="cd00087">
    <property type="entry name" value="FReD"/>
    <property type="match status" value="1"/>
</dbReference>
<dbReference type="PANTHER" id="PTHR19143:SF327">
    <property type="entry name" value="FI21813P1-RELATED"/>
    <property type="match status" value="1"/>
</dbReference>
<dbReference type="eggNOG" id="KOG2579">
    <property type="taxonomic scope" value="Eukaryota"/>
</dbReference>
<dbReference type="Proteomes" id="UP000001070">
    <property type="component" value="Unassembled WGS sequence"/>
</dbReference>
<dbReference type="PROSITE" id="PS51406">
    <property type="entry name" value="FIBRINOGEN_C_2"/>
    <property type="match status" value="1"/>
</dbReference>
<dbReference type="SMART" id="SM00186">
    <property type="entry name" value="FBG"/>
    <property type="match status" value="1"/>
</dbReference>
<dbReference type="Pfam" id="PF00147">
    <property type="entry name" value="Fibrinogen_C"/>
    <property type="match status" value="1"/>
</dbReference>
<dbReference type="HOGENOM" id="CLU_038628_7_3_1"/>
<dbReference type="STRING" id="7222.B4K134"/>
<dbReference type="OrthoDB" id="6145874at2759"/>
<dbReference type="InParanoid" id="B4K134"/>
<evidence type="ECO:0000259" key="1">
    <source>
        <dbReference type="PROSITE" id="PS51406"/>
    </source>
</evidence>
<dbReference type="EMBL" id="CH916719">
    <property type="protein sequence ID" value="EDW05207.1"/>
    <property type="molecule type" value="Genomic_DNA"/>
</dbReference>
<name>B4K134_DROGR</name>